<feature type="compositionally biased region" description="Polar residues" evidence="1">
    <location>
        <begin position="317"/>
        <end position="336"/>
    </location>
</feature>
<proteinExistence type="predicted"/>
<evidence type="ECO:0000313" key="2">
    <source>
        <dbReference type="EMBL" id="KAH0961574.1"/>
    </source>
</evidence>
<reference evidence="2" key="1">
    <citation type="submission" date="2021-09" db="EMBL/GenBank/DDBJ databases">
        <title>A high-quality genome of the endoparasitic fungus Hirsutella rhossiliensis with a comparison of Hirsutella genomes reveals transposable elements contributing to genome size variation.</title>
        <authorList>
            <person name="Lin R."/>
            <person name="Jiao Y."/>
            <person name="Sun X."/>
            <person name="Ling J."/>
            <person name="Xie B."/>
            <person name="Cheng X."/>
        </authorList>
    </citation>
    <scope>NUCLEOTIDE SEQUENCE</scope>
    <source>
        <strain evidence="2">HR02</strain>
    </source>
</reference>
<comment type="caution">
    <text evidence="2">The sequence shown here is derived from an EMBL/GenBank/DDBJ whole genome shotgun (WGS) entry which is preliminary data.</text>
</comment>
<protein>
    <submittedName>
        <fullName evidence="2">Uncharacterized protein</fullName>
    </submittedName>
</protein>
<dbReference type="EMBL" id="JAIZPD010000008">
    <property type="protein sequence ID" value="KAH0961574.1"/>
    <property type="molecule type" value="Genomic_DNA"/>
</dbReference>
<evidence type="ECO:0000256" key="1">
    <source>
        <dbReference type="SAM" id="MobiDB-lite"/>
    </source>
</evidence>
<feature type="compositionally biased region" description="Pro residues" evidence="1">
    <location>
        <begin position="359"/>
        <end position="369"/>
    </location>
</feature>
<keyword evidence="3" id="KW-1185">Reference proteome</keyword>
<accession>A0A9P8MWB6</accession>
<evidence type="ECO:0000313" key="3">
    <source>
        <dbReference type="Proteomes" id="UP000824596"/>
    </source>
</evidence>
<feature type="compositionally biased region" description="Basic and acidic residues" evidence="1">
    <location>
        <begin position="285"/>
        <end position="303"/>
    </location>
</feature>
<dbReference type="RefSeq" id="XP_044719087.1">
    <property type="nucleotide sequence ID" value="XM_044866123.1"/>
</dbReference>
<dbReference type="GeneID" id="68356781"/>
<dbReference type="Proteomes" id="UP000824596">
    <property type="component" value="Unassembled WGS sequence"/>
</dbReference>
<feature type="region of interest" description="Disordered" evidence="1">
    <location>
        <begin position="276"/>
        <end position="336"/>
    </location>
</feature>
<gene>
    <name evidence="2" type="ORF">HRG_07652</name>
</gene>
<organism evidence="2 3">
    <name type="scientific">Hirsutella rhossiliensis</name>
    <dbReference type="NCBI Taxonomy" id="111463"/>
    <lineage>
        <taxon>Eukaryota</taxon>
        <taxon>Fungi</taxon>
        <taxon>Dikarya</taxon>
        <taxon>Ascomycota</taxon>
        <taxon>Pezizomycotina</taxon>
        <taxon>Sordariomycetes</taxon>
        <taxon>Hypocreomycetidae</taxon>
        <taxon>Hypocreales</taxon>
        <taxon>Ophiocordycipitaceae</taxon>
        <taxon>Hirsutella</taxon>
    </lineage>
</organism>
<feature type="region of interest" description="Disordered" evidence="1">
    <location>
        <begin position="352"/>
        <end position="420"/>
    </location>
</feature>
<dbReference type="OrthoDB" id="4837923at2759"/>
<dbReference type="AlphaFoldDB" id="A0A9P8MWB6"/>
<name>A0A9P8MWB6_9HYPO</name>
<sequence>MVQAVVDKVRDQLQNSTRRSVLLAHGGAGRNETGDETLYLVKDKDIVDFLSVAFAELEHAEDVTPMKRISARGCKALSSSPSLPKLNSRCNIITPCLAAAADPATTISVPKTSFSGSGGADIPGCAGTRCPDASTRATVVSRRSATEIVWRENEADSRLFATKRASGTDPGIACKNHSSPLGELSPVNSLVRDGSADRRVNMTSFPELQPRHCTNEWLKPPVEMDQLTKACPPDFYRMGVDAHGGGGAPNESPNGLSQEPVVNALYGDRSLFSENPFNGDGDGWPMEHRETRRPSSMTADKRLGTWIGSASHRRRSTQAADSKSWQDEPANNNNSLLPSFLDRLRWNGQSIFHRHDDCPAPPTPPPTTPGSPSAMAYEVGTGGDGGAPRRPRCDTCSEDNRPHVCKDDLDSESVGVASSG</sequence>
<feature type="compositionally biased region" description="Basic and acidic residues" evidence="1">
    <location>
        <begin position="391"/>
        <end position="408"/>
    </location>
</feature>